<protein>
    <submittedName>
        <fullName evidence="1">General secretion pathway protein K</fullName>
    </submittedName>
</protein>
<proteinExistence type="predicted"/>
<dbReference type="Proteomes" id="UP000315700">
    <property type="component" value="Chromosome"/>
</dbReference>
<dbReference type="EMBL" id="CP036271">
    <property type="protein sequence ID" value="QDT57279.1"/>
    <property type="molecule type" value="Genomic_DNA"/>
</dbReference>
<dbReference type="AlphaFoldDB" id="A0A517SMC5"/>
<evidence type="ECO:0000313" key="2">
    <source>
        <dbReference type="Proteomes" id="UP000315700"/>
    </source>
</evidence>
<organism evidence="1 2">
    <name type="scientific">Caulifigura coniformis</name>
    <dbReference type="NCBI Taxonomy" id="2527983"/>
    <lineage>
        <taxon>Bacteria</taxon>
        <taxon>Pseudomonadati</taxon>
        <taxon>Planctomycetota</taxon>
        <taxon>Planctomycetia</taxon>
        <taxon>Planctomycetales</taxon>
        <taxon>Planctomycetaceae</taxon>
        <taxon>Caulifigura</taxon>
    </lineage>
</organism>
<dbReference type="KEGG" id="ccos:Pan44_53470"/>
<dbReference type="InParanoid" id="A0A517SMC5"/>
<gene>
    <name evidence="1" type="ORF">Pan44_53470</name>
</gene>
<sequence length="278" mass="30544">MKRSCSCDPRRRRGGFVLLIVLTLIAVSGLYAAGTARMSMAIVLESAARQGDLQDHWARESLKTIVLRNAPRILMPPGRATAVRTSLSHVVTLRGLSYRLILADEDAKLPVNTVRRMLDPETAARIVESACSGTRLRKGEDRQAPFGAWEEALKFNEGMPGPEILAAATGNVTLWGSGRINVNRARSEVVAALMTEAFSSQTADRLLEIIGRGRVSSLQDLASKLALNMEQRQKLERLAGATSDAYSLWILPTRGRNVELQVVERMSQQHGGTVSFHW</sequence>
<reference evidence="1 2" key="1">
    <citation type="submission" date="2019-02" db="EMBL/GenBank/DDBJ databases">
        <title>Deep-cultivation of Planctomycetes and their phenomic and genomic characterization uncovers novel biology.</title>
        <authorList>
            <person name="Wiegand S."/>
            <person name="Jogler M."/>
            <person name="Boedeker C."/>
            <person name="Pinto D."/>
            <person name="Vollmers J."/>
            <person name="Rivas-Marin E."/>
            <person name="Kohn T."/>
            <person name="Peeters S.H."/>
            <person name="Heuer A."/>
            <person name="Rast P."/>
            <person name="Oberbeckmann S."/>
            <person name="Bunk B."/>
            <person name="Jeske O."/>
            <person name="Meyerdierks A."/>
            <person name="Storesund J.E."/>
            <person name="Kallscheuer N."/>
            <person name="Luecker S."/>
            <person name="Lage O.M."/>
            <person name="Pohl T."/>
            <person name="Merkel B.J."/>
            <person name="Hornburger P."/>
            <person name="Mueller R.-W."/>
            <person name="Bruemmer F."/>
            <person name="Labrenz M."/>
            <person name="Spormann A.M."/>
            <person name="Op den Camp H."/>
            <person name="Overmann J."/>
            <person name="Amann R."/>
            <person name="Jetten M.S.M."/>
            <person name="Mascher T."/>
            <person name="Medema M.H."/>
            <person name="Devos D.P."/>
            <person name="Kaster A.-K."/>
            <person name="Ovreas L."/>
            <person name="Rohde M."/>
            <person name="Galperin M.Y."/>
            <person name="Jogler C."/>
        </authorList>
    </citation>
    <scope>NUCLEOTIDE SEQUENCE [LARGE SCALE GENOMIC DNA]</scope>
    <source>
        <strain evidence="1 2">Pan44</strain>
    </source>
</reference>
<keyword evidence="2" id="KW-1185">Reference proteome</keyword>
<name>A0A517SMC5_9PLAN</name>
<evidence type="ECO:0000313" key="1">
    <source>
        <dbReference type="EMBL" id="QDT57279.1"/>
    </source>
</evidence>
<dbReference type="OrthoDB" id="281527at2"/>
<accession>A0A517SMC5</accession>